<keyword evidence="10" id="KW-0175">Coiled coil</keyword>
<protein>
    <recommendedName>
        <fullName evidence="1">non-specific serine/threonine protein kinase</fullName>
        <ecNumber evidence="1">2.7.11.1</ecNumber>
    </recommendedName>
</protein>
<dbReference type="Gene3D" id="3.30.200.20">
    <property type="entry name" value="Phosphorylase Kinase, domain 1"/>
    <property type="match status" value="1"/>
</dbReference>
<gene>
    <name evidence="14" type="ordered locus">Acear_1434</name>
</gene>
<comment type="catalytic activity">
    <reaction evidence="8">
        <text>L-seryl-[protein] + ATP = O-phospho-L-seryl-[protein] + ADP + H(+)</text>
        <dbReference type="Rhea" id="RHEA:17989"/>
        <dbReference type="Rhea" id="RHEA-COMP:9863"/>
        <dbReference type="Rhea" id="RHEA-COMP:11604"/>
        <dbReference type="ChEBI" id="CHEBI:15378"/>
        <dbReference type="ChEBI" id="CHEBI:29999"/>
        <dbReference type="ChEBI" id="CHEBI:30616"/>
        <dbReference type="ChEBI" id="CHEBI:83421"/>
        <dbReference type="ChEBI" id="CHEBI:456216"/>
        <dbReference type="EC" id="2.7.11.1"/>
    </reaction>
</comment>
<keyword evidence="6 9" id="KW-0067">ATP-binding</keyword>
<feature type="binding site" evidence="9">
    <location>
        <position position="39"/>
    </location>
    <ligand>
        <name>ATP</name>
        <dbReference type="ChEBI" id="CHEBI:30616"/>
    </ligand>
</feature>
<evidence type="ECO:0000313" key="14">
    <source>
        <dbReference type="EMBL" id="ADL12944.1"/>
    </source>
</evidence>
<dbReference type="OrthoDB" id="9788659at2"/>
<dbReference type="KEGG" id="aar:Acear_1434"/>
<dbReference type="Pfam" id="PF03793">
    <property type="entry name" value="PASTA"/>
    <property type="match status" value="3"/>
</dbReference>
<evidence type="ECO:0000256" key="5">
    <source>
        <dbReference type="ARBA" id="ARBA00022777"/>
    </source>
</evidence>
<reference evidence="14 15" key="1">
    <citation type="journal article" date="2010" name="Stand. Genomic Sci.">
        <title>Complete genome sequence of Acetohalobium arabaticum type strain (Z-7288).</title>
        <authorList>
            <person name="Sikorski J."/>
            <person name="Lapidus A."/>
            <person name="Chertkov O."/>
            <person name="Lucas S."/>
            <person name="Copeland A."/>
            <person name="Glavina Del Rio T."/>
            <person name="Nolan M."/>
            <person name="Tice H."/>
            <person name="Cheng J.F."/>
            <person name="Han C."/>
            <person name="Brambilla E."/>
            <person name="Pitluck S."/>
            <person name="Liolios K."/>
            <person name="Ivanova N."/>
            <person name="Mavromatis K."/>
            <person name="Mikhailova N."/>
            <person name="Pati A."/>
            <person name="Bruce D."/>
            <person name="Detter C."/>
            <person name="Tapia R."/>
            <person name="Goodwin L."/>
            <person name="Chen A."/>
            <person name="Palaniappan K."/>
            <person name="Land M."/>
            <person name="Hauser L."/>
            <person name="Chang Y.J."/>
            <person name="Jeffries C.D."/>
            <person name="Rohde M."/>
            <person name="Goker M."/>
            <person name="Spring S."/>
            <person name="Woyke T."/>
            <person name="Bristow J."/>
            <person name="Eisen J.A."/>
            <person name="Markowitz V."/>
            <person name="Hugenholtz P."/>
            <person name="Kyrpides N.C."/>
            <person name="Klenk H.P."/>
        </authorList>
    </citation>
    <scope>NUCLEOTIDE SEQUENCE [LARGE SCALE GENOMIC DNA]</scope>
    <source>
        <strain evidence="15">ATCC 49924 / DSM 5501 / Z-7288</strain>
    </source>
</reference>
<evidence type="ECO:0000256" key="7">
    <source>
        <dbReference type="ARBA" id="ARBA00047899"/>
    </source>
</evidence>
<keyword evidence="11" id="KW-0472">Membrane</keyword>
<evidence type="ECO:0000313" key="15">
    <source>
        <dbReference type="Proteomes" id="UP000001661"/>
    </source>
</evidence>
<keyword evidence="3" id="KW-0808">Transferase</keyword>
<dbReference type="InterPro" id="IPR017441">
    <property type="entry name" value="Protein_kinase_ATP_BS"/>
</dbReference>
<keyword evidence="15" id="KW-1185">Reference proteome</keyword>
<evidence type="ECO:0000256" key="8">
    <source>
        <dbReference type="ARBA" id="ARBA00048679"/>
    </source>
</evidence>
<dbReference type="PROSITE" id="PS00107">
    <property type="entry name" value="PROTEIN_KINASE_ATP"/>
    <property type="match status" value="1"/>
</dbReference>
<feature type="domain" description="PASTA" evidence="13">
    <location>
        <begin position="364"/>
        <end position="431"/>
    </location>
</feature>
<dbReference type="InterPro" id="IPR008271">
    <property type="entry name" value="Ser/Thr_kinase_AS"/>
</dbReference>
<evidence type="ECO:0000256" key="6">
    <source>
        <dbReference type="ARBA" id="ARBA00022840"/>
    </source>
</evidence>
<feature type="domain" description="PASTA" evidence="13">
    <location>
        <begin position="502"/>
        <end position="569"/>
    </location>
</feature>
<dbReference type="AlphaFoldDB" id="D9QR03"/>
<dbReference type="InterPro" id="IPR000719">
    <property type="entry name" value="Prot_kinase_dom"/>
</dbReference>
<dbReference type="NCBIfam" id="NF033483">
    <property type="entry name" value="PknB_PASTA_kin"/>
    <property type="match status" value="1"/>
</dbReference>
<feature type="domain" description="PASTA" evidence="13">
    <location>
        <begin position="432"/>
        <end position="499"/>
    </location>
</feature>
<name>D9QR03_ACEAZ</name>
<dbReference type="SUPFAM" id="SSF56112">
    <property type="entry name" value="Protein kinase-like (PK-like)"/>
    <property type="match status" value="1"/>
</dbReference>
<dbReference type="EC" id="2.7.11.1" evidence="1"/>
<proteinExistence type="predicted"/>
<evidence type="ECO:0000256" key="2">
    <source>
        <dbReference type="ARBA" id="ARBA00022527"/>
    </source>
</evidence>
<keyword evidence="11" id="KW-0812">Transmembrane</keyword>
<dbReference type="PROSITE" id="PS50011">
    <property type="entry name" value="PROTEIN_KINASE_DOM"/>
    <property type="match status" value="1"/>
</dbReference>
<dbReference type="Proteomes" id="UP000001661">
    <property type="component" value="Chromosome"/>
</dbReference>
<dbReference type="STRING" id="574087.Acear_1434"/>
<dbReference type="RefSeq" id="WP_013278389.1">
    <property type="nucleotide sequence ID" value="NC_014378.1"/>
</dbReference>
<evidence type="ECO:0000256" key="3">
    <source>
        <dbReference type="ARBA" id="ARBA00022679"/>
    </source>
</evidence>
<keyword evidence="11" id="KW-1133">Transmembrane helix</keyword>
<dbReference type="InterPro" id="IPR005543">
    <property type="entry name" value="PASTA_dom"/>
</dbReference>
<organism evidence="14 15">
    <name type="scientific">Acetohalobium arabaticum (strain ATCC 49924 / DSM 5501 / Z-7288)</name>
    <dbReference type="NCBI Taxonomy" id="574087"/>
    <lineage>
        <taxon>Bacteria</taxon>
        <taxon>Bacillati</taxon>
        <taxon>Bacillota</taxon>
        <taxon>Clostridia</taxon>
        <taxon>Halanaerobiales</taxon>
        <taxon>Halobacteroidaceae</taxon>
        <taxon>Acetohalobium</taxon>
    </lineage>
</organism>
<dbReference type="GO" id="GO:0005524">
    <property type="term" value="F:ATP binding"/>
    <property type="evidence" value="ECO:0007669"/>
    <property type="project" value="UniProtKB-UniRule"/>
</dbReference>
<dbReference type="CDD" id="cd14014">
    <property type="entry name" value="STKc_PknB_like"/>
    <property type="match status" value="1"/>
</dbReference>
<dbReference type="Pfam" id="PF00069">
    <property type="entry name" value="Pkinase"/>
    <property type="match status" value="1"/>
</dbReference>
<dbReference type="PROSITE" id="PS00108">
    <property type="entry name" value="PROTEIN_KINASE_ST"/>
    <property type="match status" value="1"/>
</dbReference>
<keyword evidence="4 9" id="KW-0547">Nucleotide-binding</keyword>
<dbReference type="PROSITE" id="PS51178">
    <property type="entry name" value="PASTA"/>
    <property type="match status" value="3"/>
</dbReference>
<feature type="domain" description="Protein kinase" evidence="12">
    <location>
        <begin position="10"/>
        <end position="271"/>
    </location>
</feature>
<keyword evidence="2 14" id="KW-0723">Serine/threonine-protein kinase</keyword>
<dbReference type="FunFam" id="3.30.200.20:FF:000035">
    <property type="entry name" value="Serine/threonine protein kinase Stk1"/>
    <property type="match status" value="1"/>
</dbReference>
<dbReference type="EMBL" id="CP002105">
    <property type="protein sequence ID" value="ADL12944.1"/>
    <property type="molecule type" value="Genomic_DNA"/>
</dbReference>
<dbReference type="CDD" id="cd06577">
    <property type="entry name" value="PASTA_pknB"/>
    <property type="match status" value="3"/>
</dbReference>
<evidence type="ECO:0000259" key="13">
    <source>
        <dbReference type="PROSITE" id="PS51178"/>
    </source>
</evidence>
<dbReference type="eggNOG" id="COG0515">
    <property type="taxonomic scope" value="Bacteria"/>
</dbReference>
<dbReference type="PANTHER" id="PTHR43289:SF34">
    <property type="entry name" value="SERINE_THREONINE-PROTEIN KINASE YBDM-RELATED"/>
    <property type="match status" value="1"/>
</dbReference>
<feature type="transmembrane region" description="Helical" evidence="11">
    <location>
        <begin position="338"/>
        <end position="356"/>
    </location>
</feature>
<comment type="catalytic activity">
    <reaction evidence="7">
        <text>L-threonyl-[protein] + ATP = O-phospho-L-threonyl-[protein] + ADP + H(+)</text>
        <dbReference type="Rhea" id="RHEA:46608"/>
        <dbReference type="Rhea" id="RHEA-COMP:11060"/>
        <dbReference type="Rhea" id="RHEA-COMP:11605"/>
        <dbReference type="ChEBI" id="CHEBI:15378"/>
        <dbReference type="ChEBI" id="CHEBI:30013"/>
        <dbReference type="ChEBI" id="CHEBI:30616"/>
        <dbReference type="ChEBI" id="CHEBI:61977"/>
        <dbReference type="ChEBI" id="CHEBI:456216"/>
        <dbReference type="EC" id="2.7.11.1"/>
    </reaction>
</comment>
<dbReference type="Gene3D" id="3.30.10.20">
    <property type="match status" value="3"/>
</dbReference>
<dbReference type="Gene3D" id="1.10.510.10">
    <property type="entry name" value="Transferase(Phosphotransferase) domain 1"/>
    <property type="match status" value="1"/>
</dbReference>
<dbReference type="SMART" id="SM00740">
    <property type="entry name" value="PASTA"/>
    <property type="match status" value="3"/>
</dbReference>
<accession>D9QR03</accession>
<evidence type="ECO:0000259" key="12">
    <source>
        <dbReference type="PROSITE" id="PS50011"/>
    </source>
</evidence>
<sequence length="647" mass="72828">MIGGCLNNRYKIEDRIGAGGMALVYEATDKLLNRRVAVKVLRPQFATDEEFIERFKREAQAVANFTHPNIVNIFDIGEDDGTHYIVMENVQGETLKHRIQKQGKLDSLSALKITKQICNALVTAHRKQIIHCDIKPGNILLASEDVVKLTDFGIARAVTSSSTLKQTDTVIGSAAYFSPEQARGDKLDNRTDIYSLGIVLYEMVTGEVPFRGESPVSVALKHIKEEPEPPTKFDNTIPAQIENIVLKAVSKKPQERYDNVKKMLVDVKAALKELEELEKDNIDKSAAETDKEQEETIVMSKNDYPTKQLSNVTDEDYREENYIQSNKASSFCQKNRSLVIWSLVVVLIAGSLVFGYHQVISYFEVPVVEVPNLVEKDLETAKQSLQNKGLQLEIYNRSYNNDIPEEHIISQYPEAGKKVKQNRDISVAVSKGAKLIKVPGVMGKQLREAKVLIEEEDLEVGEVEYVFNDEIKKGLIVSQTPSSNKEVKVDTEVDLIISKGKEAKPVKVPNLVGLTEENAKKRLRDFDLIIGEVKYKKSLSYFEGEVMDQEPKSGAEVVPSFPINLVVSEGIRNPYGSEVHEFNIRVNINPGEEDQRVKIIVRDDNGRRIIYNQVHHPGDLVKQQIVSVGSTVVQVYVNDRLVREQRL</sequence>
<evidence type="ECO:0000256" key="10">
    <source>
        <dbReference type="SAM" id="Coils"/>
    </source>
</evidence>
<dbReference type="PANTHER" id="PTHR43289">
    <property type="entry name" value="MITOGEN-ACTIVATED PROTEIN KINASE KINASE KINASE 20-RELATED"/>
    <property type="match status" value="1"/>
</dbReference>
<dbReference type="eggNOG" id="COG2815">
    <property type="taxonomic scope" value="Bacteria"/>
</dbReference>
<evidence type="ECO:0000256" key="11">
    <source>
        <dbReference type="SAM" id="Phobius"/>
    </source>
</evidence>
<evidence type="ECO:0000256" key="4">
    <source>
        <dbReference type="ARBA" id="ARBA00022741"/>
    </source>
</evidence>
<dbReference type="HOGENOM" id="CLU_000288_135_2_9"/>
<dbReference type="FunFam" id="1.10.510.10:FF:000021">
    <property type="entry name" value="Serine/threonine protein kinase"/>
    <property type="match status" value="1"/>
</dbReference>
<dbReference type="InterPro" id="IPR011009">
    <property type="entry name" value="Kinase-like_dom_sf"/>
</dbReference>
<keyword evidence="5 14" id="KW-0418">Kinase</keyword>
<dbReference type="SMART" id="SM00220">
    <property type="entry name" value="S_TKc"/>
    <property type="match status" value="1"/>
</dbReference>
<evidence type="ECO:0000256" key="1">
    <source>
        <dbReference type="ARBA" id="ARBA00012513"/>
    </source>
</evidence>
<dbReference type="GO" id="GO:0004674">
    <property type="term" value="F:protein serine/threonine kinase activity"/>
    <property type="evidence" value="ECO:0007669"/>
    <property type="project" value="UniProtKB-KW"/>
</dbReference>
<feature type="coiled-coil region" evidence="10">
    <location>
        <begin position="257"/>
        <end position="287"/>
    </location>
</feature>
<evidence type="ECO:0000256" key="9">
    <source>
        <dbReference type="PROSITE-ProRule" id="PRU10141"/>
    </source>
</evidence>